<evidence type="ECO:0000256" key="3">
    <source>
        <dbReference type="ARBA" id="ARBA00022840"/>
    </source>
</evidence>
<dbReference type="PRINTS" id="PR00982">
    <property type="entry name" value="TRNASYNTHLYS"/>
</dbReference>
<dbReference type="InterPro" id="IPR044136">
    <property type="entry name" value="Lys-tRNA-ligase_II_N"/>
</dbReference>
<gene>
    <name evidence="6" type="ORF">S12H4_18330</name>
</gene>
<protein>
    <recommendedName>
        <fullName evidence="5">Aminoacyl-transfer RNA synthetases class-II family profile domain-containing protein</fullName>
    </recommendedName>
</protein>
<reference evidence="6" key="1">
    <citation type="journal article" date="2014" name="Front. Microbiol.">
        <title>High frequency of phylogenetically diverse reductive dehalogenase-homologous genes in deep subseafloor sedimentary metagenomes.</title>
        <authorList>
            <person name="Kawai M."/>
            <person name="Futagami T."/>
            <person name="Toyoda A."/>
            <person name="Takaki Y."/>
            <person name="Nishi S."/>
            <person name="Hori S."/>
            <person name="Arai W."/>
            <person name="Tsubouchi T."/>
            <person name="Morono Y."/>
            <person name="Uchiyama I."/>
            <person name="Ito T."/>
            <person name="Fujiyama A."/>
            <person name="Inagaki F."/>
            <person name="Takami H."/>
        </authorList>
    </citation>
    <scope>NUCLEOTIDE SEQUENCE</scope>
    <source>
        <strain evidence="6">Expedition CK06-06</strain>
    </source>
</reference>
<dbReference type="InterPro" id="IPR018149">
    <property type="entry name" value="Lys-tRNA-synth_II_C"/>
</dbReference>
<evidence type="ECO:0000256" key="1">
    <source>
        <dbReference type="ARBA" id="ARBA00022598"/>
    </source>
</evidence>
<feature type="non-terminal residue" evidence="6">
    <location>
        <position position="266"/>
    </location>
</feature>
<keyword evidence="2" id="KW-0547">Nucleotide-binding</keyword>
<keyword evidence="1" id="KW-0436">Ligase</keyword>
<evidence type="ECO:0000256" key="4">
    <source>
        <dbReference type="ARBA" id="ARBA00023146"/>
    </source>
</evidence>
<dbReference type="InterPro" id="IPR012340">
    <property type="entry name" value="NA-bd_OB-fold"/>
</dbReference>
<organism evidence="6">
    <name type="scientific">marine sediment metagenome</name>
    <dbReference type="NCBI Taxonomy" id="412755"/>
    <lineage>
        <taxon>unclassified sequences</taxon>
        <taxon>metagenomes</taxon>
        <taxon>ecological metagenomes</taxon>
    </lineage>
</organism>
<dbReference type="InterPro" id="IPR004365">
    <property type="entry name" value="NA-bd_OB_tRNA"/>
</dbReference>
<sequence>MTTTEENNKFERQRKAKLSRIKEMGIDPYGGKYEGTESAADIKGGFVEGRDNQRAKCAGRIVLLRDIGKLIFITLRDWSGTIQVGLSKKLLGEDAQGWPLAKLLELGDIIGAAGQLGKTKTGEITIWVDSLTLLSKSLMQPPEKFHGLADVDLRYRQRYVDLWANPEVMERFRKRSAIISSIRAFLKARGFLEVETPMMQSIPGGAAAKPFTTHHNKLDMDLFLRIAPELFLKRLLVGGMEKVFEINRNFRNEGLSRQHNPEFTML</sequence>
<dbReference type="GO" id="GO:0006430">
    <property type="term" value="P:lysyl-tRNA aminoacylation"/>
    <property type="evidence" value="ECO:0007669"/>
    <property type="project" value="InterPro"/>
</dbReference>
<dbReference type="Gene3D" id="2.40.50.140">
    <property type="entry name" value="Nucleic acid-binding proteins"/>
    <property type="match status" value="1"/>
</dbReference>
<dbReference type="PROSITE" id="PS50862">
    <property type="entry name" value="AA_TRNA_LIGASE_II"/>
    <property type="match status" value="1"/>
</dbReference>
<evidence type="ECO:0000256" key="2">
    <source>
        <dbReference type="ARBA" id="ARBA00022741"/>
    </source>
</evidence>
<evidence type="ECO:0000313" key="6">
    <source>
        <dbReference type="EMBL" id="GAI75394.1"/>
    </source>
</evidence>
<dbReference type="InterPro" id="IPR004364">
    <property type="entry name" value="Aa-tRNA-synt_II"/>
</dbReference>
<dbReference type="Gene3D" id="3.30.930.10">
    <property type="entry name" value="Bira Bifunctional Protein, Domain 2"/>
    <property type="match status" value="1"/>
</dbReference>
<dbReference type="GO" id="GO:0005829">
    <property type="term" value="C:cytosol"/>
    <property type="evidence" value="ECO:0007669"/>
    <property type="project" value="TreeGrafter"/>
</dbReference>
<dbReference type="InterPro" id="IPR006195">
    <property type="entry name" value="aa-tRNA-synth_II"/>
</dbReference>
<dbReference type="SUPFAM" id="SSF50249">
    <property type="entry name" value="Nucleic acid-binding proteins"/>
    <property type="match status" value="1"/>
</dbReference>
<dbReference type="Pfam" id="PF00152">
    <property type="entry name" value="tRNA-synt_2"/>
    <property type="match status" value="1"/>
</dbReference>
<comment type="caution">
    <text evidence="6">The sequence shown here is derived from an EMBL/GenBank/DDBJ whole genome shotgun (WGS) entry which is preliminary data.</text>
</comment>
<dbReference type="PANTHER" id="PTHR42918">
    <property type="entry name" value="LYSYL-TRNA SYNTHETASE"/>
    <property type="match status" value="1"/>
</dbReference>
<dbReference type="SUPFAM" id="SSF55681">
    <property type="entry name" value="Class II aaRS and biotin synthetases"/>
    <property type="match status" value="1"/>
</dbReference>
<feature type="domain" description="Aminoacyl-transfer RNA synthetases class-II family profile" evidence="5">
    <location>
        <begin position="172"/>
        <end position="266"/>
    </location>
</feature>
<dbReference type="PANTHER" id="PTHR42918:SF15">
    <property type="entry name" value="LYSINE--TRNA LIGASE, CHLOROPLASTIC_MITOCHONDRIAL"/>
    <property type="match status" value="1"/>
</dbReference>
<name>X1T5U7_9ZZZZ</name>
<dbReference type="CDD" id="cd04322">
    <property type="entry name" value="LysRS_N"/>
    <property type="match status" value="1"/>
</dbReference>
<dbReference type="AlphaFoldDB" id="X1T5U7"/>
<dbReference type="GO" id="GO:0005524">
    <property type="term" value="F:ATP binding"/>
    <property type="evidence" value="ECO:0007669"/>
    <property type="project" value="UniProtKB-KW"/>
</dbReference>
<dbReference type="GO" id="GO:0004824">
    <property type="term" value="F:lysine-tRNA ligase activity"/>
    <property type="evidence" value="ECO:0007669"/>
    <property type="project" value="InterPro"/>
</dbReference>
<dbReference type="Pfam" id="PF01336">
    <property type="entry name" value="tRNA_anti-codon"/>
    <property type="match status" value="1"/>
</dbReference>
<dbReference type="GO" id="GO:0000049">
    <property type="term" value="F:tRNA binding"/>
    <property type="evidence" value="ECO:0007669"/>
    <property type="project" value="TreeGrafter"/>
</dbReference>
<dbReference type="EMBL" id="BARW01009042">
    <property type="protein sequence ID" value="GAI75394.1"/>
    <property type="molecule type" value="Genomic_DNA"/>
</dbReference>
<keyword evidence="4" id="KW-0030">Aminoacyl-tRNA synthetase</keyword>
<proteinExistence type="predicted"/>
<accession>X1T5U7</accession>
<keyword evidence="3" id="KW-0067">ATP-binding</keyword>
<evidence type="ECO:0000259" key="5">
    <source>
        <dbReference type="PROSITE" id="PS50862"/>
    </source>
</evidence>
<dbReference type="InterPro" id="IPR045864">
    <property type="entry name" value="aa-tRNA-synth_II/BPL/LPL"/>
</dbReference>